<dbReference type="RefSeq" id="WP_118340682.1">
    <property type="nucleotide sequence ID" value="NZ_CABJBY010000005.1"/>
</dbReference>
<organism evidence="4 5">
    <name type="scientific">Enterococcus asini</name>
    <dbReference type="NCBI Taxonomy" id="57732"/>
    <lineage>
        <taxon>Bacteria</taxon>
        <taxon>Bacillati</taxon>
        <taxon>Bacillota</taxon>
        <taxon>Bacilli</taxon>
        <taxon>Lactobacillales</taxon>
        <taxon>Enterococcaceae</taxon>
        <taxon>Enterococcus</taxon>
    </lineage>
</organism>
<evidence type="ECO:0000256" key="2">
    <source>
        <dbReference type="ARBA" id="ARBA00022448"/>
    </source>
</evidence>
<reference evidence="4" key="1">
    <citation type="submission" date="2023-03" db="EMBL/GenBank/DDBJ databases">
        <authorList>
            <person name="Shen W."/>
            <person name="Cai J."/>
        </authorList>
    </citation>
    <scope>NUCLEOTIDE SEQUENCE</scope>
    <source>
        <strain evidence="4">B226-2</strain>
    </source>
</reference>
<name>A0AAW8U2D3_9ENTE</name>
<keyword evidence="3" id="KW-0406">Ion transport</keyword>
<evidence type="ECO:0000313" key="5">
    <source>
        <dbReference type="Proteomes" id="UP001256711"/>
    </source>
</evidence>
<comment type="caution">
    <text evidence="4">The sequence shown here is derived from an EMBL/GenBank/DDBJ whole genome shotgun (WGS) entry which is preliminary data.</text>
</comment>
<proteinExistence type="inferred from homology"/>
<dbReference type="Pfam" id="PF01991">
    <property type="entry name" value="vATP-synt_E"/>
    <property type="match status" value="1"/>
</dbReference>
<comment type="similarity">
    <text evidence="1">Belongs to the V-ATPase E subunit family.</text>
</comment>
<dbReference type="AlphaFoldDB" id="A0AAW8U2D3"/>
<dbReference type="InterPro" id="IPR002842">
    <property type="entry name" value="ATPase_V1_Esu"/>
</dbReference>
<accession>A0AAW8U2D3</accession>
<dbReference type="Proteomes" id="UP001256711">
    <property type="component" value="Unassembled WGS sequence"/>
</dbReference>
<evidence type="ECO:0000256" key="1">
    <source>
        <dbReference type="ARBA" id="ARBA00005901"/>
    </source>
</evidence>
<dbReference type="GO" id="GO:0046961">
    <property type="term" value="F:proton-transporting ATPase activity, rotational mechanism"/>
    <property type="evidence" value="ECO:0007669"/>
    <property type="project" value="InterPro"/>
</dbReference>
<dbReference type="GO" id="GO:0033178">
    <property type="term" value="C:proton-transporting two-sector ATPase complex, catalytic domain"/>
    <property type="evidence" value="ECO:0007669"/>
    <property type="project" value="InterPro"/>
</dbReference>
<dbReference type="EMBL" id="JARQBJ010000005">
    <property type="protein sequence ID" value="MDT2811041.1"/>
    <property type="molecule type" value="Genomic_DNA"/>
</dbReference>
<evidence type="ECO:0000256" key="3">
    <source>
        <dbReference type="ARBA" id="ARBA00023065"/>
    </source>
</evidence>
<keyword evidence="2" id="KW-0813">Transport</keyword>
<sequence>MDAIDKIIAEIDNKAQSERASRKAQEEAQIATWYEQEVAKAKSVHEAQLAKQTKALKQKYKQLASRQQMEVRQETLIQKQDYLDQLFEEAHEIMSKWDTTKIQRFAKDNLTALALDQKAVLLPSGASVIAALTPDYLASLNLPYPLELGTGKEAGTPGFVVDVSGVQYNFLYRDLLQEVRNQDGNELTKKLFS</sequence>
<gene>
    <name evidence="4" type="ORF">P7H43_11190</name>
</gene>
<evidence type="ECO:0000313" key="4">
    <source>
        <dbReference type="EMBL" id="MDT2811041.1"/>
    </source>
</evidence>
<protein>
    <submittedName>
        <fullName evidence="4">V-type ATP synthase subunit E</fullName>
    </submittedName>
</protein>